<protein>
    <submittedName>
        <fullName evidence="1">Uncharacterized protein</fullName>
    </submittedName>
</protein>
<reference evidence="1" key="1">
    <citation type="submission" date="2020-12" db="EMBL/GenBank/DDBJ databases">
        <authorList>
            <person name="Iha C."/>
        </authorList>
    </citation>
    <scope>NUCLEOTIDE SEQUENCE</scope>
</reference>
<evidence type="ECO:0000313" key="1">
    <source>
        <dbReference type="EMBL" id="CAD7700363.1"/>
    </source>
</evidence>
<accession>A0A8S1J3L5</accession>
<name>A0A8S1J3L5_9CHLO</name>
<dbReference type="EMBL" id="CAJHUC010001238">
    <property type="protein sequence ID" value="CAD7700363.1"/>
    <property type="molecule type" value="Genomic_DNA"/>
</dbReference>
<gene>
    <name evidence="1" type="ORF">OSTQU699_LOCUS5722</name>
</gene>
<dbReference type="InterPro" id="IPR009003">
    <property type="entry name" value="Peptidase_S1_PA"/>
</dbReference>
<dbReference type="Gene3D" id="2.40.10.10">
    <property type="entry name" value="Trypsin-like serine proteases"/>
    <property type="match status" value="1"/>
</dbReference>
<feature type="non-terminal residue" evidence="1">
    <location>
        <position position="1"/>
    </location>
</feature>
<evidence type="ECO:0000313" key="2">
    <source>
        <dbReference type="Proteomes" id="UP000708148"/>
    </source>
</evidence>
<organism evidence="1 2">
    <name type="scientific">Ostreobium quekettii</name>
    <dbReference type="NCBI Taxonomy" id="121088"/>
    <lineage>
        <taxon>Eukaryota</taxon>
        <taxon>Viridiplantae</taxon>
        <taxon>Chlorophyta</taxon>
        <taxon>core chlorophytes</taxon>
        <taxon>Ulvophyceae</taxon>
        <taxon>TCBD clade</taxon>
        <taxon>Bryopsidales</taxon>
        <taxon>Ostreobineae</taxon>
        <taxon>Ostreobiaceae</taxon>
        <taxon>Ostreobium</taxon>
    </lineage>
</organism>
<comment type="caution">
    <text evidence="1">The sequence shown here is derived from an EMBL/GenBank/DDBJ whole genome shotgun (WGS) entry which is preliminary data.</text>
</comment>
<proteinExistence type="predicted"/>
<dbReference type="Proteomes" id="UP000708148">
    <property type="component" value="Unassembled WGS sequence"/>
</dbReference>
<dbReference type="InterPro" id="IPR043504">
    <property type="entry name" value="Peptidase_S1_PA_chymotrypsin"/>
</dbReference>
<dbReference type="AlphaFoldDB" id="A0A8S1J3L5"/>
<keyword evidence="2" id="KW-1185">Reference proteome</keyword>
<dbReference type="SUPFAM" id="SSF50494">
    <property type="entry name" value="Trypsin-like serine proteases"/>
    <property type="match status" value="1"/>
</dbReference>
<sequence>AVRADRLHKHPKWDGNLYDAAIIVLRKGFARSFSTEAFPYHIQVPRLADPILDVYAHSIVFAFWTNDGLRTARFQIVKGSKCSIRPGLSGRLLCAYSPEAEVIKGLSGGPVVVFGYRTMWNATERQQGLDLAVGIVSFEPYGPKGFMILTSIGPLRGWIEEVERDPVRAFD</sequence>